<organism evidence="2 3">
    <name type="scientific">Ambrosia artemisiifolia</name>
    <name type="common">Common ragweed</name>
    <dbReference type="NCBI Taxonomy" id="4212"/>
    <lineage>
        <taxon>Eukaryota</taxon>
        <taxon>Viridiplantae</taxon>
        <taxon>Streptophyta</taxon>
        <taxon>Embryophyta</taxon>
        <taxon>Tracheophyta</taxon>
        <taxon>Spermatophyta</taxon>
        <taxon>Magnoliopsida</taxon>
        <taxon>eudicotyledons</taxon>
        <taxon>Gunneridae</taxon>
        <taxon>Pentapetalae</taxon>
        <taxon>asterids</taxon>
        <taxon>campanulids</taxon>
        <taxon>Asterales</taxon>
        <taxon>Asteraceae</taxon>
        <taxon>Asteroideae</taxon>
        <taxon>Heliantheae alliance</taxon>
        <taxon>Heliantheae</taxon>
        <taxon>Ambrosia</taxon>
    </lineage>
</organism>
<dbReference type="SUPFAM" id="SSF54518">
    <property type="entry name" value="Tubby C-terminal domain-like"/>
    <property type="match status" value="1"/>
</dbReference>
<dbReference type="Gene3D" id="2.40.160.200">
    <property type="entry name" value="LURP1-related"/>
    <property type="match status" value="1"/>
</dbReference>
<evidence type="ECO:0000256" key="1">
    <source>
        <dbReference type="ARBA" id="ARBA00005437"/>
    </source>
</evidence>
<proteinExistence type="inferred from homology"/>
<reference evidence="2" key="1">
    <citation type="submission" date="2022-06" db="EMBL/GenBank/DDBJ databases">
        <title>Uncovering the hologenomic basis of an extraordinary plant invasion.</title>
        <authorList>
            <person name="Bieker V.C."/>
            <person name="Martin M.D."/>
            <person name="Gilbert T."/>
            <person name="Hodgins K."/>
            <person name="Battlay P."/>
            <person name="Petersen B."/>
            <person name="Wilson J."/>
        </authorList>
    </citation>
    <scope>NUCLEOTIDE SEQUENCE</scope>
    <source>
        <strain evidence="2">AA19_3_7</strain>
        <tissue evidence="2">Leaf</tissue>
    </source>
</reference>
<keyword evidence="3" id="KW-1185">Reference proteome</keyword>
<dbReference type="EMBL" id="JAMZMK010011753">
    <property type="protein sequence ID" value="KAI7726099.1"/>
    <property type="molecule type" value="Genomic_DNA"/>
</dbReference>
<name>A0AAD5G264_AMBAR</name>
<dbReference type="InterPro" id="IPR038595">
    <property type="entry name" value="LOR_sf"/>
</dbReference>
<comment type="caution">
    <text evidence="2">The sequence shown here is derived from an EMBL/GenBank/DDBJ whole genome shotgun (WGS) entry which is preliminary data.</text>
</comment>
<gene>
    <name evidence="2" type="ORF">M8C21_002671</name>
</gene>
<comment type="similarity">
    <text evidence="1">Belongs to the LOR family.</text>
</comment>
<dbReference type="Proteomes" id="UP001206925">
    <property type="component" value="Unassembled WGS sequence"/>
</dbReference>
<dbReference type="InterPro" id="IPR025659">
    <property type="entry name" value="Tubby-like_C"/>
</dbReference>
<dbReference type="PANTHER" id="PTHR31087:SF122">
    <property type="entry name" value="TUBBY-LIKE PROTEIN"/>
    <property type="match status" value="1"/>
</dbReference>
<dbReference type="InterPro" id="IPR007612">
    <property type="entry name" value="LOR"/>
</dbReference>
<dbReference type="Pfam" id="PF04525">
    <property type="entry name" value="LOR"/>
    <property type="match status" value="1"/>
</dbReference>
<protein>
    <submittedName>
        <fullName evidence="2">Uncharacterized protein</fullName>
    </submittedName>
</protein>
<accession>A0AAD5G264</accession>
<sequence length="149" mass="16510">MIFITKTPKIMHSKASVHVFLANKSSSKDSCDFKITGSWSNRSCTIYIGESSTIIAQMHKMQAQENLKDKFWVKIYPYVDYAFVVTLMVIVEAMKSSYAENDYAENGDVANDDAENDDAEQEAGDVVEQVVEVGESIGVVADVIGTMFS</sequence>
<evidence type="ECO:0000313" key="3">
    <source>
        <dbReference type="Proteomes" id="UP001206925"/>
    </source>
</evidence>
<evidence type="ECO:0000313" key="2">
    <source>
        <dbReference type="EMBL" id="KAI7726099.1"/>
    </source>
</evidence>
<dbReference type="PANTHER" id="PTHR31087">
    <property type="match status" value="1"/>
</dbReference>
<dbReference type="AlphaFoldDB" id="A0AAD5G264"/>